<dbReference type="InterPro" id="IPR027417">
    <property type="entry name" value="P-loop_NTPase"/>
</dbReference>
<feature type="non-terminal residue" evidence="4">
    <location>
        <position position="1"/>
    </location>
</feature>
<evidence type="ECO:0000313" key="4">
    <source>
        <dbReference type="EMBL" id="GFH31889.1"/>
    </source>
</evidence>
<protein>
    <submittedName>
        <fullName evidence="4">DEAD box RNA helicase CiRH51</fullName>
    </submittedName>
</protein>
<dbReference type="EMBL" id="BLLF01006035">
    <property type="protein sequence ID" value="GFH31889.1"/>
    <property type="molecule type" value="Genomic_DNA"/>
</dbReference>
<proteinExistence type="predicted"/>
<dbReference type="PROSITE" id="PS51192">
    <property type="entry name" value="HELICASE_ATP_BIND_1"/>
    <property type="match status" value="1"/>
</dbReference>
<comment type="caution">
    <text evidence="4">The sequence shown here is derived from an EMBL/GenBank/DDBJ whole genome shotgun (WGS) entry which is preliminary data.</text>
</comment>
<reference evidence="4 5" key="1">
    <citation type="submission" date="2020-02" db="EMBL/GenBank/DDBJ databases">
        <title>Draft genome sequence of Haematococcus lacustris strain NIES-144.</title>
        <authorList>
            <person name="Morimoto D."/>
            <person name="Nakagawa S."/>
            <person name="Yoshida T."/>
            <person name="Sawayama S."/>
        </authorList>
    </citation>
    <scope>NUCLEOTIDE SEQUENCE [LARGE SCALE GENOMIC DNA]</scope>
    <source>
        <strain evidence="4 5">NIES-144</strain>
    </source>
</reference>
<dbReference type="GO" id="GO:0003676">
    <property type="term" value="F:nucleic acid binding"/>
    <property type="evidence" value="ECO:0007669"/>
    <property type="project" value="InterPro"/>
</dbReference>
<keyword evidence="2 4" id="KW-0347">Helicase</keyword>
<dbReference type="PANTHER" id="PTHR47958">
    <property type="entry name" value="ATP-DEPENDENT RNA HELICASE DBP3"/>
    <property type="match status" value="1"/>
</dbReference>
<dbReference type="Gene3D" id="3.40.50.300">
    <property type="entry name" value="P-loop containing nucleotide triphosphate hydrolases"/>
    <property type="match status" value="1"/>
</dbReference>
<sequence>MAAIKKAGYERPTAIQAQALPAVLSGRDVLGIAKTGSGKTAAFLLPMLVHIMDQAELVKGTGPIGLVVAPTRELAEQ</sequence>
<evidence type="ECO:0000256" key="1">
    <source>
        <dbReference type="ARBA" id="ARBA00022801"/>
    </source>
</evidence>
<accession>A0A6A0AG38</accession>
<dbReference type="AlphaFoldDB" id="A0A6A0AG38"/>
<dbReference type="GO" id="GO:0005524">
    <property type="term" value="F:ATP binding"/>
    <property type="evidence" value="ECO:0007669"/>
    <property type="project" value="InterPro"/>
</dbReference>
<dbReference type="GO" id="GO:0016787">
    <property type="term" value="F:hydrolase activity"/>
    <property type="evidence" value="ECO:0007669"/>
    <property type="project" value="UniProtKB-KW"/>
</dbReference>
<evidence type="ECO:0000313" key="5">
    <source>
        <dbReference type="Proteomes" id="UP000485058"/>
    </source>
</evidence>
<dbReference type="Pfam" id="PF00270">
    <property type="entry name" value="DEAD"/>
    <property type="match status" value="1"/>
</dbReference>
<feature type="non-terminal residue" evidence="4">
    <location>
        <position position="77"/>
    </location>
</feature>
<dbReference type="InterPro" id="IPR014001">
    <property type="entry name" value="Helicase_ATP-bd"/>
</dbReference>
<keyword evidence="5" id="KW-1185">Reference proteome</keyword>
<evidence type="ECO:0000256" key="2">
    <source>
        <dbReference type="ARBA" id="ARBA00022806"/>
    </source>
</evidence>
<feature type="domain" description="Helicase ATP-binding" evidence="3">
    <location>
        <begin position="20"/>
        <end position="77"/>
    </location>
</feature>
<evidence type="ECO:0000259" key="3">
    <source>
        <dbReference type="PROSITE" id="PS51192"/>
    </source>
</evidence>
<dbReference type="SUPFAM" id="SSF52540">
    <property type="entry name" value="P-loop containing nucleoside triphosphate hydrolases"/>
    <property type="match status" value="1"/>
</dbReference>
<keyword evidence="2 4" id="KW-0547">Nucleotide-binding</keyword>
<keyword evidence="2 4" id="KW-0067">ATP-binding</keyword>
<name>A0A6A0AG38_HAELA</name>
<dbReference type="InterPro" id="IPR011545">
    <property type="entry name" value="DEAD/DEAH_box_helicase_dom"/>
</dbReference>
<organism evidence="4 5">
    <name type="scientific">Haematococcus lacustris</name>
    <name type="common">Green alga</name>
    <name type="synonym">Haematococcus pluvialis</name>
    <dbReference type="NCBI Taxonomy" id="44745"/>
    <lineage>
        <taxon>Eukaryota</taxon>
        <taxon>Viridiplantae</taxon>
        <taxon>Chlorophyta</taxon>
        <taxon>core chlorophytes</taxon>
        <taxon>Chlorophyceae</taxon>
        <taxon>CS clade</taxon>
        <taxon>Chlamydomonadales</taxon>
        <taxon>Haematococcaceae</taxon>
        <taxon>Haematococcus</taxon>
    </lineage>
</organism>
<dbReference type="GO" id="GO:0004386">
    <property type="term" value="F:helicase activity"/>
    <property type="evidence" value="ECO:0007669"/>
    <property type="project" value="UniProtKB-KW"/>
</dbReference>
<gene>
    <name evidence="4" type="ORF">HaLaN_31014</name>
</gene>
<dbReference type="Proteomes" id="UP000485058">
    <property type="component" value="Unassembled WGS sequence"/>
</dbReference>
<keyword evidence="1" id="KW-0378">Hydrolase</keyword>